<feature type="domain" description="4Fe-4S ferredoxin-type" evidence="15">
    <location>
        <begin position="185"/>
        <end position="215"/>
    </location>
</feature>
<keyword evidence="11" id="KW-0411">Iron-sulfur</keyword>
<evidence type="ECO:0000256" key="4">
    <source>
        <dbReference type="ARBA" id="ARBA00012792"/>
    </source>
</evidence>
<dbReference type="SUPFAM" id="SSF54292">
    <property type="entry name" value="2Fe-2S ferredoxin-like"/>
    <property type="match status" value="1"/>
</dbReference>
<dbReference type="RefSeq" id="WP_050428828.1">
    <property type="nucleotide sequence ID" value="NZ_CP012159.1"/>
</dbReference>
<dbReference type="InterPro" id="IPR050573">
    <property type="entry name" value="SDH/FRD_Iron-Sulfur"/>
</dbReference>
<evidence type="ECO:0000256" key="14">
    <source>
        <dbReference type="SAM" id="MobiDB-lite"/>
    </source>
</evidence>
<dbReference type="GO" id="GO:0046872">
    <property type="term" value="F:metal ion binding"/>
    <property type="evidence" value="ECO:0007669"/>
    <property type="project" value="UniProtKB-KW"/>
</dbReference>
<dbReference type="STRING" id="52.CMC5_004020"/>
<dbReference type="NCBIfam" id="TIGR00384">
    <property type="entry name" value="dhsB"/>
    <property type="match status" value="1"/>
</dbReference>
<dbReference type="InterPro" id="IPR025192">
    <property type="entry name" value="Succ_DH/fum_Rdtase_N"/>
</dbReference>
<dbReference type="InterPro" id="IPR004489">
    <property type="entry name" value="Succ_DH/fum_Rdtase_Fe-S"/>
</dbReference>
<evidence type="ECO:0000256" key="13">
    <source>
        <dbReference type="ARBA" id="ARBA00034078"/>
    </source>
</evidence>
<keyword evidence="5" id="KW-0004">4Fe-4S</keyword>
<dbReference type="KEGG" id="ccro:CMC5_004020"/>
<dbReference type="PANTHER" id="PTHR11921">
    <property type="entry name" value="SUCCINATE DEHYDROGENASE IRON-SULFUR PROTEIN"/>
    <property type="match status" value="1"/>
</dbReference>
<dbReference type="SUPFAM" id="SSF46548">
    <property type="entry name" value="alpha-helical ferredoxin"/>
    <property type="match status" value="1"/>
</dbReference>
<dbReference type="GO" id="GO:0022904">
    <property type="term" value="P:respiratory electron transport chain"/>
    <property type="evidence" value="ECO:0007669"/>
    <property type="project" value="TreeGrafter"/>
</dbReference>
<evidence type="ECO:0000313" key="17">
    <source>
        <dbReference type="Proteomes" id="UP000067626"/>
    </source>
</evidence>
<dbReference type="PROSITE" id="PS51379">
    <property type="entry name" value="4FE4S_FER_2"/>
    <property type="match status" value="1"/>
</dbReference>
<evidence type="ECO:0000256" key="8">
    <source>
        <dbReference type="ARBA" id="ARBA00022723"/>
    </source>
</evidence>
<keyword evidence="12" id="KW-0003">3Fe-4S</keyword>
<dbReference type="PATRIC" id="fig|52.7.peg.429"/>
<keyword evidence="8" id="KW-0479">Metal-binding</keyword>
<evidence type="ECO:0000256" key="7">
    <source>
        <dbReference type="ARBA" id="ARBA00022714"/>
    </source>
</evidence>
<dbReference type="NCBIfam" id="NF006391">
    <property type="entry name" value="PRK08640.1"/>
    <property type="match status" value="1"/>
</dbReference>
<dbReference type="GO" id="GO:0006099">
    <property type="term" value="P:tricarboxylic acid cycle"/>
    <property type="evidence" value="ECO:0007669"/>
    <property type="project" value="UniProtKB-KW"/>
</dbReference>
<dbReference type="GO" id="GO:0051539">
    <property type="term" value="F:4 iron, 4 sulfur cluster binding"/>
    <property type="evidence" value="ECO:0007669"/>
    <property type="project" value="UniProtKB-KW"/>
</dbReference>
<reference evidence="16 17" key="1">
    <citation type="submission" date="2015-07" db="EMBL/GenBank/DDBJ databases">
        <title>Genome analysis of myxobacterium Chondromyces crocatus Cm c5 reveals a high potential for natural compound synthesis and the genetic basis for the loss of fruiting body formation.</title>
        <authorList>
            <person name="Zaburannyi N."/>
            <person name="Bunk B."/>
            <person name="Maier J."/>
            <person name="Overmann J."/>
            <person name="Mueller R."/>
        </authorList>
    </citation>
    <scope>NUCLEOTIDE SEQUENCE [LARGE SCALE GENOMIC DNA]</scope>
    <source>
        <strain evidence="16 17">Cm c5</strain>
    </source>
</reference>
<dbReference type="OrthoDB" id="9804391at2"/>
<gene>
    <name evidence="16" type="primary">sdhB</name>
    <name evidence="16" type="ORF">CMC5_004020</name>
</gene>
<evidence type="ECO:0000256" key="5">
    <source>
        <dbReference type="ARBA" id="ARBA00022485"/>
    </source>
</evidence>
<evidence type="ECO:0000256" key="10">
    <source>
        <dbReference type="ARBA" id="ARBA00023004"/>
    </source>
</evidence>
<dbReference type="EMBL" id="CP012159">
    <property type="protein sequence ID" value="AKT36288.1"/>
    <property type="molecule type" value="Genomic_DNA"/>
</dbReference>
<dbReference type="InterPro" id="IPR012675">
    <property type="entry name" value="Beta-grasp_dom_sf"/>
</dbReference>
<protein>
    <recommendedName>
        <fullName evidence="4">succinate dehydrogenase</fullName>
        <ecNumber evidence="4">1.3.5.1</ecNumber>
    </recommendedName>
</protein>
<comment type="cofactor">
    <cofactor evidence="1">
        <name>[3Fe-4S] cluster</name>
        <dbReference type="ChEBI" id="CHEBI:21137"/>
    </cofactor>
</comment>
<dbReference type="GO" id="GO:0051537">
    <property type="term" value="F:2 iron, 2 sulfur cluster binding"/>
    <property type="evidence" value="ECO:0007669"/>
    <property type="project" value="UniProtKB-KW"/>
</dbReference>
<keyword evidence="17" id="KW-1185">Reference proteome</keyword>
<evidence type="ECO:0000256" key="6">
    <source>
        <dbReference type="ARBA" id="ARBA00022532"/>
    </source>
</evidence>
<comment type="cofactor">
    <cofactor evidence="2">
        <name>[4Fe-4S] cluster</name>
        <dbReference type="ChEBI" id="CHEBI:49883"/>
    </cofactor>
</comment>
<dbReference type="Proteomes" id="UP000067626">
    <property type="component" value="Chromosome"/>
</dbReference>
<keyword evidence="9" id="KW-0560">Oxidoreductase</keyword>
<accession>A0A0K1E6T1</accession>
<dbReference type="PANTHER" id="PTHR11921:SF29">
    <property type="entry name" value="SUCCINATE DEHYDROGENASE [UBIQUINONE] IRON-SULFUR SUBUNIT, MITOCHONDRIAL"/>
    <property type="match status" value="1"/>
</dbReference>
<proteinExistence type="inferred from homology"/>
<evidence type="ECO:0000256" key="3">
    <source>
        <dbReference type="ARBA" id="ARBA00009433"/>
    </source>
</evidence>
<evidence type="ECO:0000256" key="11">
    <source>
        <dbReference type="ARBA" id="ARBA00023014"/>
    </source>
</evidence>
<evidence type="ECO:0000256" key="9">
    <source>
        <dbReference type="ARBA" id="ARBA00023002"/>
    </source>
</evidence>
<dbReference type="AlphaFoldDB" id="A0A0K1E6T1"/>
<dbReference type="GO" id="GO:0051538">
    <property type="term" value="F:3 iron, 4 sulfur cluster binding"/>
    <property type="evidence" value="ECO:0007669"/>
    <property type="project" value="UniProtKB-KW"/>
</dbReference>
<dbReference type="Gene3D" id="3.10.20.30">
    <property type="match status" value="1"/>
</dbReference>
<dbReference type="Gene3D" id="1.10.1060.10">
    <property type="entry name" value="Alpha-helical ferredoxin"/>
    <property type="match status" value="1"/>
</dbReference>
<dbReference type="GO" id="GO:0009055">
    <property type="term" value="F:electron transfer activity"/>
    <property type="evidence" value="ECO:0007669"/>
    <property type="project" value="InterPro"/>
</dbReference>
<dbReference type="InterPro" id="IPR009051">
    <property type="entry name" value="Helical_ferredxn"/>
</dbReference>
<keyword evidence="10" id="KW-0408">Iron</keyword>
<feature type="region of interest" description="Disordered" evidence="14">
    <location>
        <begin position="1"/>
        <end position="43"/>
    </location>
</feature>
<keyword evidence="6" id="KW-0816">Tricarboxylic acid cycle</keyword>
<dbReference type="FunFam" id="3.10.20.30:FF:000018">
    <property type="entry name" value="Succinate dehydrogenase iron-sulfur subunit"/>
    <property type="match status" value="1"/>
</dbReference>
<evidence type="ECO:0000256" key="2">
    <source>
        <dbReference type="ARBA" id="ARBA00001966"/>
    </source>
</evidence>
<dbReference type="Pfam" id="PF13183">
    <property type="entry name" value="Fer4_8"/>
    <property type="match status" value="1"/>
</dbReference>
<evidence type="ECO:0000259" key="15">
    <source>
        <dbReference type="PROSITE" id="PS51379"/>
    </source>
</evidence>
<sequence length="290" mass="31628">MTDASEASGERAAKRGAGRKGRAGAASASEHADAPQGSGRVVHLRIRRQDAPDRPETGRWEEFKVAYLPRMNVISALQQIQKDPRTADGQEVAPVVWEAVCLEEVCGACTMVVNGRVRQACSTLVDALAPKGEVITIEPMSKFPLVRDLIVDRGRMFEDMKRVHAWIDIDGTHEIGPGPRESPEAQQERYPLSRCMTCGCCVEACPQYGPSNDFVGAFAISLVRLYNLHPTGKLQKTARLESVMGEGGVTDCGKSQNCVEVCPKEIPLVDSIASVSRDATKHLLFGWLLK</sequence>
<dbReference type="GO" id="GO:0008177">
    <property type="term" value="F:succinate dehydrogenase (quinone) activity"/>
    <property type="evidence" value="ECO:0007669"/>
    <property type="project" value="UniProtKB-EC"/>
</dbReference>
<evidence type="ECO:0000256" key="1">
    <source>
        <dbReference type="ARBA" id="ARBA00001927"/>
    </source>
</evidence>
<keyword evidence="7" id="KW-0001">2Fe-2S</keyword>
<dbReference type="PROSITE" id="PS00198">
    <property type="entry name" value="4FE4S_FER_1"/>
    <property type="match status" value="1"/>
</dbReference>
<evidence type="ECO:0000313" key="16">
    <source>
        <dbReference type="EMBL" id="AKT36288.1"/>
    </source>
</evidence>
<evidence type="ECO:0000256" key="12">
    <source>
        <dbReference type="ARBA" id="ARBA00023291"/>
    </source>
</evidence>
<name>A0A0K1E6T1_CHOCO</name>
<comment type="cofactor">
    <cofactor evidence="13">
        <name>[2Fe-2S] cluster</name>
        <dbReference type="ChEBI" id="CHEBI:190135"/>
    </cofactor>
</comment>
<dbReference type="InterPro" id="IPR017896">
    <property type="entry name" value="4Fe4S_Fe-S-bd"/>
</dbReference>
<dbReference type="Pfam" id="PF13085">
    <property type="entry name" value="Fer2_3"/>
    <property type="match status" value="1"/>
</dbReference>
<dbReference type="InterPro" id="IPR017900">
    <property type="entry name" value="4Fe4S_Fe_S_CS"/>
</dbReference>
<organism evidence="16 17">
    <name type="scientific">Chondromyces crocatus</name>
    <dbReference type="NCBI Taxonomy" id="52"/>
    <lineage>
        <taxon>Bacteria</taxon>
        <taxon>Pseudomonadati</taxon>
        <taxon>Myxococcota</taxon>
        <taxon>Polyangia</taxon>
        <taxon>Polyangiales</taxon>
        <taxon>Polyangiaceae</taxon>
        <taxon>Chondromyces</taxon>
    </lineage>
</organism>
<comment type="similarity">
    <text evidence="3">Belongs to the succinate dehydrogenase/fumarate reductase iron-sulfur protein family.</text>
</comment>
<dbReference type="EC" id="1.3.5.1" evidence="4"/>
<dbReference type="InterPro" id="IPR036010">
    <property type="entry name" value="2Fe-2S_ferredoxin-like_sf"/>
</dbReference>